<evidence type="ECO:0000256" key="1">
    <source>
        <dbReference type="SAM" id="MobiDB-lite"/>
    </source>
</evidence>
<accession>A0ABS7K2E5</accession>
<dbReference type="Pfam" id="PF10531">
    <property type="entry name" value="SLBB"/>
    <property type="match status" value="1"/>
</dbReference>
<keyword evidence="4" id="KW-1185">Reference proteome</keyword>
<dbReference type="SUPFAM" id="SSF47781">
    <property type="entry name" value="RuvA domain 2-like"/>
    <property type="match status" value="1"/>
</dbReference>
<dbReference type="InterPro" id="IPR010994">
    <property type="entry name" value="RuvA_2-like"/>
</dbReference>
<dbReference type="RefSeq" id="WP_221872092.1">
    <property type="nucleotide sequence ID" value="NZ_JACWFH010000008.1"/>
</dbReference>
<dbReference type="Pfam" id="PF12836">
    <property type="entry name" value="HHH_3"/>
    <property type="match status" value="1"/>
</dbReference>
<evidence type="ECO:0000313" key="3">
    <source>
        <dbReference type="EMBL" id="MBY0096305.1"/>
    </source>
</evidence>
<dbReference type="InterPro" id="IPR003583">
    <property type="entry name" value="Hlx-hairpin-Hlx_DNA-bd_motif"/>
</dbReference>
<dbReference type="Gene3D" id="1.10.150.310">
    <property type="entry name" value="Tex RuvX-like domain-like"/>
    <property type="match status" value="1"/>
</dbReference>
<feature type="domain" description="Helix-hairpin-helix DNA-binding motif class 1" evidence="2">
    <location>
        <begin position="192"/>
        <end position="211"/>
    </location>
</feature>
<feature type="region of interest" description="Disordered" evidence="1">
    <location>
        <begin position="43"/>
        <end position="62"/>
    </location>
</feature>
<dbReference type="Gene3D" id="3.10.560.10">
    <property type="entry name" value="Outer membrane lipoprotein wza domain like"/>
    <property type="match status" value="1"/>
</dbReference>
<protein>
    <submittedName>
        <fullName evidence="3">Helix-hairpin-helix domain-containing protein</fullName>
    </submittedName>
</protein>
<evidence type="ECO:0000259" key="2">
    <source>
        <dbReference type="SMART" id="SM00278"/>
    </source>
</evidence>
<reference evidence="3 4" key="1">
    <citation type="submission" date="2020-07" db="EMBL/GenBank/DDBJ databases">
        <title>Fungal Genomes of the International Space Station.</title>
        <authorList>
            <person name="Seuylemezian A."/>
            <person name="Singh N.K."/>
            <person name="Wood J."/>
            <person name="Venkateswaran K."/>
        </authorList>
    </citation>
    <scope>NUCLEOTIDE SEQUENCE [LARGE SCALE GENOMIC DNA]</scope>
    <source>
        <strain evidence="3 4">PL-B2</strain>
    </source>
</reference>
<dbReference type="InterPro" id="IPR019554">
    <property type="entry name" value="Soluble_ligand-bd"/>
</dbReference>
<dbReference type="InterPro" id="IPR004509">
    <property type="entry name" value="Competence_ComEA_HhH"/>
</dbReference>
<gene>
    <name evidence="3" type="ORF">H0185_05735</name>
</gene>
<dbReference type="PANTHER" id="PTHR21180:SF32">
    <property type="entry name" value="ENDONUCLEASE_EXONUCLEASE_PHOSPHATASE FAMILY DOMAIN-CONTAINING PROTEIN 1"/>
    <property type="match status" value="1"/>
</dbReference>
<proteinExistence type="predicted"/>
<organism evidence="3 4">
    <name type="scientific">Mesobacillus maritimus</name>
    <dbReference type="NCBI Taxonomy" id="1643336"/>
    <lineage>
        <taxon>Bacteria</taxon>
        <taxon>Bacillati</taxon>
        <taxon>Bacillota</taxon>
        <taxon>Bacilli</taxon>
        <taxon>Bacillales</taxon>
        <taxon>Bacillaceae</taxon>
        <taxon>Mesobacillus</taxon>
    </lineage>
</organism>
<evidence type="ECO:0000313" key="4">
    <source>
        <dbReference type="Proteomes" id="UP000769780"/>
    </source>
</evidence>
<name>A0ABS7K2E5_9BACI</name>
<dbReference type="PANTHER" id="PTHR21180">
    <property type="entry name" value="ENDONUCLEASE/EXONUCLEASE/PHOSPHATASE FAMILY DOMAIN-CONTAINING PROTEIN 1"/>
    <property type="match status" value="1"/>
</dbReference>
<dbReference type="NCBIfam" id="TIGR00426">
    <property type="entry name" value="competence protein ComEA helix-hairpin-helix repeat region"/>
    <property type="match status" value="1"/>
</dbReference>
<feature type="domain" description="Helix-hairpin-helix DNA-binding motif class 1" evidence="2">
    <location>
        <begin position="162"/>
        <end position="181"/>
    </location>
</feature>
<sequence>MIEWLKERKLFLLVGTVLILFFSYAYFSNSMPKEEVVTEERWLPEEDMSEKSVPSEATPEPEPVAPLIMMADIKGAVKKPGVYEVNSDERIINLIEKAGGLQEDADPSAVNFAMKVSDEMVIYIPKKGEQMVEVGGVGASNQQSSSTTQGAGKVNLNTATTSELETLPGIGPAKSSAILEYRESNGAFKTIDDLKSISGIGDKTFEKLKDLITVK</sequence>
<comment type="caution">
    <text evidence="3">The sequence shown here is derived from an EMBL/GenBank/DDBJ whole genome shotgun (WGS) entry which is preliminary data.</text>
</comment>
<dbReference type="SMART" id="SM00278">
    <property type="entry name" value="HhH1"/>
    <property type="match status" value="2"/>
</dbReference>
<dbReference type="InterPro" id="IPR051675">
    <property type="entry name" value="Endo/Exo/Phosphatase_dom_1"/>
</dbReference>
<dbReference type="Proteomes" id="UP000769780">
    <property type="component" value="Unassembled WGS sequence"/>
</dbReference>
<dbReference type="EMBL" id="JACWFH010000008">
    <property type="protein sequence ID" value="MBY0096305.1"/>
    <property type="molecule type" value="Genomic_DNA"/>
</dbReference>